<sequence>MSNMTEKNKNKERNETPKPYKKTSATGFETVWVREVTEQIQADKRALVDLDLTDQLTFVLRRGLDDLTLNLKRNCEIDPNADIYVLQKLNDDRSLIARSNELESDAVAYYQDRENGEYMTVRGVKRANHKLDFVIVSELL</sequence>
<evidence type="ECO:0000313" key="2">
    <source>
        <dbReference type="EMBL" id="KAK3602673.1"/>
    </source>
</evidence>
<gene>
    <name evidence="2" type="ORF">CHS0354_024995</name>
</gene>
<name>A0AAE0T374_9BIVA</name>
<feature type="compositionally biased region" description="Basic and acidic residues" evidence="1">
    <location>
        <begin position="1"/>
        <end position="18"/>
    </location>
</feature>
<keyword evidence="3" id="KW-1185">Reference proteome</keyword>
<evidence type="ECO:0000313" key="3">
    <source>
        <dbReference type="Proteomes" id="UP001195483"/>
    </source>
</evidence>
<reference evidence="2" key="3">
    <citation type="submission" date="2023-05" db="EMBL/GenBank/DDBJ databases">
        <authorList>
            <person name="Smith C.H."/>
        </authorList>
    </citation>
    <scope>NUCLEOTIDE SEQUENCE</scope>
    <source>
        <strain evidence="2">CHS0354</strain>
        <tissue evidence="2">Mantle</tissue>
    </source>
</reference>
<evidence type="ECO:0000256" key="1">
    <source>
        <dbReference type="SAM" id="MobiDB-lite"/>
    </source>
</evidence>
<reference evidence="2" key="1">
    <citation type="journal article" date="2021" name="Genome Biol. Evol.">
        <title>A High-Quality Reference Genome for a Parasitic Bivalve with Doubly Uniparental Inheritance (Bivalvia: Unionida).</title>
        <authorList>
            <person name="Smith C.H."/>
        </authorList>
    </citation>
    <scope>NUCLEOTIDE SEQUENCE</scope>
    <source>
        <strain evidence="2">CHS0354</strain>
    </source>
</reference>
<dbReference type="Proteomes" id="UP001195483">
    <property type="component" value="Unassembled WGS sequence"/>
</dbReference>
<feature type="region of interest" description="Disordered" evidence="1">
    <location>
        <begin position="1"/>
        <end position="22"/>
    </location>
</feature>
<protein>
    <submittedName>
        <fullName evidence="2">Uncharacterized protein</fullName>
    </submittedName>
</protein>
<dbReference type="AlphaFoldDB" id="A0AAE0T374"/>
<reference evidence="2" key="2">
    <citation type="journal article" date="2021" name="Genome Biol. Evol.">
        <title>Developing a high-quality reference genome for a parasitic bivalve with doubly uniparental inheritance (Bivalvia: Unionida).</title>
        <authorList>
            <person name="Smith C.H."/>
        </authorList>
    </citation>
    <scope>NUCLEOTIDE SEQUENCE</scope>
    <source>
        <strain evidence="2">CHS0354</strain>
        <tissue evidence="2">Mantle</tissue>
    </source>
</reference>
<comment type="caution">
    <text evidence="2">The sequence shown here is derived from an EMBL/GenBank/DDBJ whole genome shotgun (WGS) entry which is preliminary data.</text>
</comment>
<proteinExistence type="predicted"/>
<dbReference type="EMBL" id="JAEAOA010001484">
    <property type="protein sequence ID" value="KAK3602673.1"/>
    <property type="molecule type" value="Genomic_DNA"/>
</dbReference>
<accession>A0AAE0T374</accession>
<organism evidence="2 3">
    <name type="scientific">Potamilus streckersoni</name>
    <dbReference type="NCBI Taxonomy" id="2493646"/>
    <lineage>
        <taxon>Eukaryota</taxon>
        <taxon>Metazoa</taxon>
        <taxon>Spiralia</taxon>
        <taxon>Lophotrochozoa</taxon>
        <taxon>Mollusca</taxon>
        <taxon>Bivalvia</taxon>
        <taxon>Autobranchia</taxon>
        <taxon>Heteroconchia</taxon>
        <taxon>Palaeoheterodonta</taxon>
        <taxon>Unionida</taxon>
        <taxon>Unionoidea</taxon>
        <taxon>Unionidae</taxon>
        <taxon>Ambleminae</taxon>
        <taxon>Lampsilini</taxon>
        <taxon>Potamilus</taxon>
    </lineage>
</organism>